<dbReference type="EMBL" id="PKSM01000156">
    <property type="protein sequence ID" value="POW06636.1"/>
    <property type="molecule type" value="Genomic_DNA"/>
</dbReference>
<feature type="region of interest" description="Disordered" evidence="1">
    <location>
        <begin position="200"/>
        <end position="262"/>
    </location>
</feature>
<dbReference type="AlphaFoldDB" id="A0A2S4VAS6"/>
<reference evidence="2 3" key="1">
    <citation type="submission" date="2017-12" db="EMBL/GenBank/DDBJ databases">
        <title>Gene loss provides genomic basis for host adaptation in cereal stripe rust fungi.</title>
        <authorList>
            <person name="Xia C."/>
        </authorList>
    </citation>
    <scope>NUCLEOTIDE SEQUENCE [LARGE SCALE GENOMIC DNA]</scope>
    <source>
        <strain evidence="2 3">93TX-2</strain>
    </source>
</reference>
<feature type="compositionally biased region" description="Basic and acidic residues" evidence="1">
    <location>
        <begin position="240"/>
        <end position="253"/>
    </location>
</feature>
<feature type="region of interest" description="Disordered" evidence="1">
    <location>
        <begin position="829"/>
        <end position="852"/>
    </location>
</feature>
<comment type="caution">
    <text evidence="2">The sequence shown here is derived from an EMBL/GenBank/DDBJ whole genome shotgun (WGS) entry which is preliminary data.</text>
</comment>
<sequence length="892" mass="99604">MLQEFDPNSVTIPCLRGILSEAGVCYNHVRLKAEFVVLLNSVVKPRAPKLLKTFLNVKPSDSGIMYIYTRGNSKDKPKHTRMGPNDPPDPNFKIEGKQKSELRTFLYQGELQTQKIPSKANLEEHQDLAEAKLAQLHAQWIPPVGKTEFQIRLKTATELTTHKTQLYKIKVSQSSQKTRGPSRMPHPAKRFTLIPMHLQPASQQDPADYQKEQSERFEKKDVEELDGSCDRSPIGSVVREQSRKQVDPNERRAQSVKVKKSVGMADERTNNIALLSPANSIHPTPEPSLFCPANLIYPPHKSTFFCPASVTNLHTNQEPSKAANLHTEQDSPKPAPKFNQVRSPSDSPPDYLAQMEEGLLYQMQDQLTYKEDKFSFDRVSWPPTNPPEGDLSQDLGPPPIPTNRPITLGQEIPPPIPPRPSKNVTSSARKYMFPQAEVIQFNCHSTHSSSPPRLQFGQRCFGYEVKSPTTLDSHWSHHQIPNQHTHNHRVPRPLRQSTVSSTSTADVSNCKRVSFSTNVQFAPGSIFFPQSESPFVFNSQLTSTEMSPMLAAQHLTAAWQEPAIAKVSASVPTTKPEPTTNQPSLQMFLARRESVFLATFNLLLRVSFNWILLLYLIHTQLSQAHWLANIRPRHDVTQPQLFPQPIVNAVFMKKPILAAVLAKDFIPPFNSISKNKSNHQPALAEVPRPNPTSPSLKLSNTVVPQPPASHQPTISEVSTDPMTKPESNNRPALAEVPHLNPTSPLTKSTFDSINPIKADNQSTVEDLSRMANNPKHSQSSSSTCSSRTQVRLNMIDQVKSEILSSRNQHRISSKTNDTLRMLFAAAPTSLPVPPMQKTKFTPDPQPSHLPTSFPSTQAHISFKPLPITKLMLPAPATQEPIIDNCQTSSNNI</sequence>
<reference evidence="3" key="3">
    <citation type="journal article" date="2018" name="Mol. Plant Microbe Interact.">
        <title>Genome sequence resources for the wheat stripe rust pathogen (Puccinia striiformis f. sp. tritici) and the barley stripe rust pathogen (Puccinia striiformis f. sp. hordei).</title>
        <authorList>
            <person name="Xia C."/>
            <person name="Wang M."/>
            <person name="Yin C."/>
            <person name="Cornejo O.E."/>
            <person name="Hulbert S.H."/>
            <person name="Chen X."/>
        </authorList>
    </citation>
    <scope>NUCLEOTIDE SEQUENCE [LARGE SCALE GENOMIC DNA]</scope>
    <source>
        <strain evidence="3">93TX-2</strain>
    </source>
</reference>
<feature type="compositionally biased region" description="Polar residues" evidence="1">
    <location>
        <begin position="740"/>
        <end position="752"/>
    </location>
</feature>
<feature type="compositionally biased region" description="Polar residues" evidence="1">
    <location>
        <begin position="693"/>
        <end position="703"/>
    </location>
</feature>
<protein>
    <submittedName>
        <fullName evidence="2">Uncharacterized protein</fullName>
    </submittedName>
</protein>
<dbReference type="OrthoDB" id="2503928at2759"/>
<organism evidence="2 3">
    <name type="scientific">Puccinia striiformis</name>
    <dbReference type="NCBI Taxonomy" id="27350"/>
    <lineage>
        <taxon>Eukaryota</taxon>
        <taxon>Fungi</taxon>
        <taxon>Dikarya</taxon>
        <taxon>Basidiomycota</taxon>
        <taxon>Pucciniomycotina</taxon>
        <taxon>Pucciniomycetes</taxon>
        <taxon>Pucciniales</taxon>
        <taxon>Pucciniaceae</taxon>
        <taxon>Puccinia</taxon>
    </lineage>
</organism>
<dbReference type="VEuPathDB" id="FungiDB:PSTT_13524"/>
<feature type="region of interest" description="Disordered" evidence="1">
    <location>
        <begin position="70"/>
        <end position="95"/>
    </location>
</feature>
<feature type="region of interest" description="Disordered" evidence="1">
    <location>
        <begin position="676"/>
        <end position="757"/>
    </location>
</feature>
<dbReference type="VEuPathDB" id="FungiDB:PSTT_13523"/>
<name>A0A2S4VAS6_9BASI</name>
<evidence type="ECO:0000313" key="3">
    <source>
        <dbReference type="Proteomes" id="UP000238274"/>
    </source>
</evidence>
<reference evidence="3" key="2">
    <citation type="journal article" date="2018" name="BMC Genomics">
        <title>Genomic insights into host adaptation between the wheat stripe rust pathogen (Puccinia striiformis f. sp. tritici) and the barley stripe rust pathogen (Puccinia striiformis f. sp. hordei).</title>
        <authorList>
            <person name="Xia C."/>
            <person name="Wang M."/>
            <person name="Yin C."/>
            <person name="Cornejo O.E."/>
            <person name="Hulbert S.H."/>
            <person name="Chen X."/>
        </authorList>
    </citation>
    <scope>NUCLEOTIDE SEQUENCE [LARGE SCALE GENOMIC DNA]</scope>
    <source>
        <strain evidence="3">93TX-2</strain>
    </source>
</reference>
<dbReference type="Proteomes" id="UP000238274">
    <property type="component" value="Unassembled WGS sequence"/>
</dbReference>
<feature type="compositionally biased region" description="Basic and acidic residues" evidence="1">
    <location>
        <begin position="208"/>
        <end position="222"/>
    </location>
</feature>
<feature type="region of interest" description="Disordered" evidence="1">
    <location>
        <begin position="319"/>
        <end position="347"/>
    </location>
</feature>
<evidence type="ECO:0000313" key="2">
    <source>
        <dbReference type="EMBL" id="POW06636.1"/>
    </source>
</evidence>
<dbReference type="VEuPathDB" id="FungiDB:PSHT_10343"/>
<evidence type="ECO:0000256" key="1">
    <source>
        <dbReference type="SAM" id="MobiDB-lite"/>
    </source>
</evidence>
<proteinExistence type="predicted"/>
<feature type="compositionally biased region" description="Polar residues" evidence="1">
    <location>
        <begin position="710"/>
        <end position="730"/>
    </location>
</feature>
<accession>A0A2S4VAS6</accession>
<gene>
    <name evidence="2" type="ORF">PSHT_10343</name>
</gene>
<keyword evidence="3" id="KW-1185">Reference proteome</keyword>
<feature type="region of interest" description="Disordered" evidence="1">
    <location>
        <begin position="378"/>
        <end position="397"/>
    </location>
</feature>